<dbReference type="PANTHER" id="PTHR43861">
    <property type="entry name" value="TRANS-ACONITATE 2-METHYLTRANSFERASE-RELATED"/>
    <property type="match status" value="1"/>
</dbReference>
<evidence type="ECO:0000259" key="1">
    <source>
        <dbReference type="Pfam" id="PF08242"/>
    </source>
</evidence>
<name>X1SVV7_9ZZZZ</name>
<dbReference type="AlphaFoldDB" id="X1SVV7"/>
<evidence type="ECO:0000313" key="2">
    <source>
        <dbReference type="EMBL" id="GAI97083.1"/>
    </source>
</evidence>
<accession>X1SVV7</accession>
<feature type="domain" description="Methyltransferase type 12" evidence="1">
    <location>
        <begin position="49"/>
        <end position="127"/>
    </location>
</feature>
<protein>
    <recommendedName>
        <fullName evidence="1">Methyltransferase type 12 domain-containing protein</fullName>
    </recommendedName>
</protein>
<dbReference type="Pfam" id="PF08242">
    <property type="entry name" value="Methyltransf_12"/>
    <property type="match status" value="1"/>
</dbReference>
<sequence>MDAETAARLIDLNRRFYQTFASQFSATRQRLQPGVLRVLDQISSQENILDLGCGNGVLGRELIRRGHQGFYVGLDASTEFLKIAQENLPQTTSNTFLLRDLSNPNWDDDLLLSEFDLILAFAVLHHIPG</sequence>
<dbReference type="InterPro" id="IPR029063">
    <property type="entry name" value="SAM-dependent_MTases_sf"/>
</dbReference>
<organism evidence="2">
    <name type="scientific">marine sediment metagenome</name>
    <dbReference type="NCBI Taxonomy" id="412755"/>
    <lineage>
        <taxon>unclassified sequences</taxon>
        <taxon>metagenomes</taxon>
        <taxon>ecological metagenomes</taxon>
    </lineage>
</organism>
<dbReference type="CDD" id="cd02440">
    <property type="entry name" value="AdoMet_MTases"/>
    <property type="match status" value="1"/>
</dbReference>
<reference evidence="2" key="1">
    <citation type="journal article" date="2014" name="Front. Microbiol.">
        <title>High frequency of phylogenetically diverse reductive dehalogenase-homologous genes in deep subseafloor sedimentary metagenomes.</title>
        <authorList>
            <person name="Kawai M."/>
            <person name="Futagami T."/>
            <person name="Toyoda A."/>
            <person name="Takaki Y."/>
            <person name="Nishi S."/>
            <person name="Hori S."/>
            <person name="Arai W."/>
            <person name="Tsubouchi T."/>
            <person name="Morono Y."/>
            <person name="Uchiyama I."/>
            <person name="Ito T."/>
            <person name="Fujiyama A."/>
            <person name="Inagaki F."/>
            <person name="Takami H."/>
        </authorList>
    </citation>
    <scope>NUCLEOTIDE SEQUENCE</scope>
    <source>
        <strain evidence="2">Expedition CK06-06</strain>
    </source>
</reference>
<gene>
    <name evidence="2" type="ORF">S12H4_27393</name>
</gene>
<dbReference type="SUPFAM" id="SSF53335">
    <property type="entry name" value="S-adenosyl-L-methionine-dependent methyltransferases"/>
    <property type="match status" value="1"/>
</dbReference>
<dbReference type="InterPro" id="IPR013217">
    <property type="entry name" value="Methyltransf_12"/>
</dbReference>
<comment type="caution">
    <text evidence="2">The sequence shown here is derived from an EMBL/GenBank/DDBJ whole genome shotgun (WGS) entry which is preliminary data.</text>
</comment>
<dbReference type="EMBL" id="BARW01015635">
    <property type="protein sequence ID" value="GAI97083.1"/>
    <property type="molecule type" value="Genomic_DNA"/>
</dbReference>
<feature type="non-terminal residue" evidence="2">
    <location>
        <position position="129"/>
    </location>
</feature>
<proteinExistence type="predicted"/>
<dbReference type="Gene3D" id="3.40.50.150">
    <property type="entry name" value="Vaccinia Virus protein VP39"/>
    <property type="match status" value="1"/>
</dbReference>